<dbReference type="EMBL" id="MUJZ01007456">
    <property type="protein sequence ID" value="OTF82643.1"/>
    <property type="molecule type" value="Genomic_DNA"/>
</dbReference>
<dbReference type="AlphaFoldDB" id="A0A1Y3BS74"/>
<protein>
    <recommendedName>
        <fullName evidence="1">GATOR complex protein NPRL3</fullName>
    </recommendedName>
    <alternativeName>
        <fullName evidence="1">Nitrogen permease regulator 3-like protein</fullName>
    </alternativeName>
</protein>
<keyword evidence="1" id="KW-0732">Signal</keyword>
<evidence type="ECO:0000313" key="3">
    <source>
        <dbReference type="Proteomes" id="UP000194236"/>
    </source>
</evidence>
<keyword evidence="1" id="KW-0458">Lysosome</keyword>
<evidence type="ECO:0000313" key="2">
    <source>
        <dbReference type="EMBL" id="OTF82643.1"/>
    </source>
</evidence>
<dbReference type="Proteomes" id="UP000194236">
    <property type="component" value="Unassembled WGS sequence"/>
</dbReference>
<dbReference type="InterPro" id="IPR005365">
    <property type="entry name" value="Npr3"/>
</dbReference>
<feature type="non-terminal residue" evidence="2">
    <location>
        <position position="164"/>
    </location>
</feature>
<comment type="function">
    <text evidence="1">As a component of the GATOR1 complex functions as an inhibitor of the amino acid-sensing branch of the TORC1 pathway.</text>
</comment>
<dbReference type="OrthoDB" id="18648at2759"/>
<dbReference type="PANTHER" id="PTHR13153">
    <property type="entry name" value="CGTHBA PROTEIN -14 GENE PROTEIN"/>
    <property type="match status" value="1"/>
</dbReference>
<keyword evidence="3" id="KW-1185">Reference proteome</keyword>
<dbReference type="GO" id="GO:0034198">
    <property type="term" value="P:cellular response to amino acid starvation"/>
    <property type="evidence" value="ECO:0007669"/>
    <property type="project" value="UniProtKB-UniRule"/>
</dbReference>
<sequence>MKPSPYKLILDKCQLANELKEIFIQLCNEGIVQIKINRWINVNFCLPQKVHRRLIELSPLSPPITPANIHLCLKKLRPYHTFLLLIEMDHLLQSLPQDVSPSSVRLIRASNPLKNLLELSADADITLSQVFNIVAELVYWGKATIIFPLCESNHYMLHPSAPTA</sequence>
<proteinExistence type="inferred from homology"/>
<comment type="caution">
    <text evidence="2">The sequence shown here is derived from an EMBL/GenBank/DDBJ whole genome shotgun (WGS) entry which is preliminary data.</text>
</comment>
<evidence type="ECO:0000256" key="1">
    <source>
        <dbReference type="RuleBase" id="RU368069"/>
    </source>
</evidence>
<dbReference type="GO" id="GO:0038202">
    <property type="term" value="P:TORC1 signaling"/>
    <property type="evidence" value="ECO:0007669"/>
    <property type="project" value="TreeGrafter"/>
</dbReference>
<dbReference type="GO" id="GO:1990130">
    <property type="term" value="C:GATOR1 complex"/>
    <property type="evidence" value="ECO:0007669"/>
    <property type="project" value="UniProtKB-UniRule"/>
</dbReference>
<dbReference type="Pfam" id="PF03666">
    <property type="entry name" value="NPR3"/>
    <property type="match status" value="1"/>
</dbReference>
<dbReference type="GO" id="GO:0005764">
    <property type="term" value="C:lysosome"/>
    <property type="evidence" value="ECO:0007669"/>
    <property type="project" value="UniProtKB-SubCell"/>
</dbReference>
<gene>
    <name evidence="2" type="ORF">BLA29_012318</name>
</gene>
<dbReference type="PANTHER" id="PTHR13153:SF5">
    <property type="entry name" value="GATOR COMPLEX PROTEIN NPRL3"/>
    <property type="match status" value="1"/>
</dbReference>
<accession>A0A1Y3BS74</accession>
<comment type="similarity">
    <text evidence="1">Belongs to the NPR3 family.</text>
</comment>
<dbReference type="GO" id="GO:1904262">
    <property type="term" value="P:negative regulation of TORC1 signaling"/>
    <property type="evidence" value="ECO:0007669"/>
    <property type="project" value="TreeGrafter"/>
</dbReference>
<organism evidence="2 3">
    <name type="scientific">Euroglyphus maynei</name>
    <name type="common">Mayne's house dust mite</name>
    <dbReference type="NCBI Taxonomy" id="6958"/>
    <lineage>
        <taxon>Eukaryota</taxon>
        <taxon>Metazoa</taxon>
        <taxon>Ecdysozoa</taxon>
        <taxon>Arthropoda</taxon>
        <taxon>Chelicerata</taxon>
        <taxon>Arachnida</taxon>
        <taxon>Acari</taxon>
        <taxon>Acariformes</taxon>
        <taxon>Sarcoptiformes</taxon>
        <taxon>Astigmata</taxon>
        <taxon>Psoroptidia</taxon>
        <taxon>Analgoidea</taxon>
        <taxon>Pyroglyphidae</taxon>
        <taxon>Pyroglyphinae</taxon>
        <taxon>Euroglyphus</taxon>
    </lineage>
</organism>
<name>A0A1Y3BS74_EURMA</name>
<dbReference type="GO" id="GO:0010508">
    <property type="term" value="P:positive regulation of autophagy"/>
    <property type="evidence" value="ECO:0007669"/>
    <property type="project" value="TreeGrafter"/>
</dbReference>
<comment type="subcellular location">
    <subcellularLocation>
        <location evidence="1">Lysosome</location>
    </subcellularLocation>
</comment>
<reference evidence="2 3" key="1">
    <citation type="submission" date="2017-03" db="EMBL/GenBank/DDBJ databases">
        <title>Genome Survey of Euroglyphus maynei.</title>
        <authorList>
            <person name="Arlian L.G."/>
            <person name="Morgan M.S."/>
            <person name="Rider S.D."/>
        </authorList>
    </citation>
    <scope>NUCLEOTIDE SEQUENCE [LARGE SCALE GENOMIC DNA]</scope>
    <source>
        <strain evidence="2">Arlian Lab</strain>
        <tissue evidence="2">Whole body</tissue>
    </source>
</reference>